<feature type="region of interest" description="Disordered" evidence="1">
    <location>
        <begin position="79"/>
        <end position="104"/>
    </location>
</feature>
<dbReference type="Proteomes" id="UP000674143">
    <property type="component" value="Unassembled WGS sequence"/>
</dbReference>
<dbReference type="RefSeq" id="XP_067058797.1">
    <property type="nucleotide sequence ID" value="XM_067202696.1"/>
</dbReference>
<evidence type="ECO:0000313" key="3">
    <source>
        <dbReference type="Proteomes" id="UP000674143"/>
    </source>
</evidence>
<feature type="compositionally biased region" description="Basic residues" evidence="1">
    <location>
        <begin position="176"/>
        <end position="210"/>
    </location>
</feature>
<comment type="caution">
    <text evidence="2">The sequence shown here is derived from an EMBL/GenBank/DDBJ whole genome shotgun (WGS) entry which is preliminary data.</text>
</comment>
<reference evidence="3" key="2">
    <citation type="journal article" date="2021" name="Sci. Data">
        <title>Chromosome-scale genome sequencing, assembly and annotation of six genomes from subfamily Leishmaniinae.</title>
        <authorList>
            <person name="Almutairi H."/>
            <person name="Urbaniak M.D."/>
            <person name="Bates M.D."/>
            <person name="Jariyapan N."/>
            <person name="Kwakye-Nuako G."/>
            <person name="Thomaz Soccol V."/>
            <person name="Al-Salem W.S."/>
            <person name="Dillon R.J."/>
            <person name="Bates P.A."/>
            <person name="Gatherer D."/>
        </authorList>
    </citation>
    <scope>NUCLEOTIDE SEQUENCE [LARGE SCALE GENOMIC DNA]</scope>
</reference>
<name>A0A836G042_9TRYP</name>
<gene>
    <name evidence="2" type="ORF">LSCM4_00619</name>
</gene>
<accession>A0A836G042</accession>
<feature type="compositionally biased region" description="Polar residues" evidence="1">
    <location>
        <begin position="270"/>
        <end position="280"/>
    </location>
</feature>
<dbReference type="KEGG" id="loi:92356630"/>
<feature type="compositionally biased region" description="Low complexity" evidence="1">
    <location>
        <begin position="90"/>
        <end position="100"/>
    </location>
</feature>
<feature type="compositionally biased region" description="Basic residues" evidence="1">
    <location>
        <begin position="218"/>
        <end position="256"/>
    </location>
</feature>
<evidence type="ECO:0008006" key="4">
    <source>
        <dbReference type="Google" id="ProtNLM"/>
    </source>
</evidence>
<evidence type="ECO:0000256" key="1">
    <source>
        <dbReference type="SAM" id="MobiDB-lite"/>
    </source>
</evidence>
<keyword evidence="3" id="KW-1185">Reference proteome</keyword>
<sequence>MFSRTMPVLLRRRPPFASFFKAVSAPLGKARQVQRMRTAAFLWRRTAPQYGIRFSAPRVGAALRIYRREGKAITRQLQMTAKPARKSGAAPRRSTPTRTTASKRKTTYMKRVRQNKKKVVTPFAAFRTEVMRRTKLPYTEANRKRVLRMWILAGQQRSLSAPKRVDMAVRLLRKDRKHAKRLSRKMQKIVKPRAKRASRKSTRKSTKRKSLAAVSSRKSLRLAMKSRKALKVRRSRKAAGHKSKKTVSMRASRRVLQRAAAAKVHRGGQAATTSSAPTQKSARKVKPPKRSAFRKAAASKRRVRNVRRAAAAKSNPKRRIASRRTTGRGRRENPYIRFYRHMRMTGLIPNHPKVLGSRQIKALWEETHFLKGLNRRIVRATELLEKRTGSKSMVSPPPVRTAPRQRPTSKRLSSNPSRAPPAGKPLNTLTIKQSDIKVPSYYSRNPFGATYAALLPMLREMPSSTRMAQVAKAWTRTSVKNDKRSAKARIAAVAEAMKK</sequence>
<dbReference type="GeneID" id="92356630"/>
<protein>
    <recommendedName>
        <fullName evidence="4">Mkiaa0324 protein-like protein</fullName>
    </recommendedName>
</protein>
<feature type="region of interest" description="Disordered" evidence="1">
    <location>
        <begin position="388"/>
        <end position="427"/>
    </location>
</feature>
<feature type="compositionally biased region" description="Basic residues" evidence="1">
    <location>
        <begin position="281"/>
        <end position="307"/>
    </location>
</feature>
<evidence type="ECO:0000313" key="2">
    <source>
        <dbReference type="EMBL" id="KAG5465166.1"/>
    </source>
</evidence>
<dbReference type="SMR" id="A0A836G042"/>
<feature type="compositionally biased region" description="Basic residues" evidence="1">
    <location>
        <begin position="315"/>
        <end position="328"/>
    </location>
</feature>
<proteinExistence type="predicted"/>
<dbReference type="EMBL" id="JAFHLR010000036">
    <property type="protein sequence ID" value="KAG5465166.1"/>
    <property type="molecule type" value="Genomic_DNA"/>
</dbReference>
<reference evidence="3" key="1">
    <citation type="journal article" date="2021" name="Microbiol. Resour. Announc.">
        <title>LGAAP: Leishmaniinae Genome Assembly and Annotation Pipeline.</title>
        <authorList>
            <person name="Almutairi H."/>
            <person name="Urbaniak M.D."/>
            <person name="Bates M.D."/>
            <person name="Jariyapan N."/>
            <person name="Kwakye-Nuako G."/>
            <person name="Thomaz-Soccol V."/>
            <person name="Al-Salem W.S."/>
            <person name="Dillon R.J."/>
            <person name="Bates P.A."/>
            <person name="Gatherer D."/>
        </authorList>
    </citation>
    <scope>NUCLEOTIDE SEQUENCE [LARGE SCALE GENOMIC DNA]</scope>
</reference>
<feature type="region of interest" description="Disordered" evidence="1">
    <location>
        <begin position="176"/>
        <end position="334"/>
    </location>
</feature>
<organism evidence="2 3">
    <name type="scientific">Leishmania orientalis</name>
    <dbReference type="NCBI Taxonomy" id="2249476"/>
    <lineage>
        <taxon>Eukaryota</taxon>
        <taxon>Discoba</taxon>
        <taxon>Euglenozoa</taxon>
        <taxon>Kinetoplastea</taxon>
        <taxon>Metakinetoplastina</taxon>
        <taxon>Trypanosomatida</taxon>
        <taxon>Trypanosomatidae</taxon>
        <taxon>Leishmaniinae</taxon>
        <taxon>Leishmania</taxon>
    </lineage>
</organism>
<dbReference type="AlphaFoldDB" id="A0A836G042"/>